<dbReference type="AlphaFoldDB" id="A0A4Z0F5N2"/>
<evidence type="ECO:0000256" key="2">
    <source>
        <dbReference type="ARBA" id="ARBA00011044"/>
    </source>
</evidence>
<keyword evidence="4" id="KW-0479">Metal-binding</keyword>
<dbReference type="NCBIfam" id="NF040570">
    <property type="entry name" value="guided_TnpB"/>
    <property type="match status" value="1"/>
</dbReference>
<dbReference type="OrthoDB" id="5291294at2"/>
<keyword evidence="6" id="KW-0238">DNA-binding</keyword>
<evidence type="ECO:0000313" key="11">
    <source>
        <dbReference type="EMBL" id="TFZ81263.1"/>
    </source>
</evidence>
<dbReference type="NCBIfam" id="TIGR01766">
    <property type="entry name" value="IS200/IS605 family accessory protein TnpB-like domain"/>
    <property type="match status" value="1"/>
</dbReference>
<evidence type="ECO:0000256" key="7">
    <source>
        <dbReference type="ARBA" id="ARBA00023172"/>
    </source>
</evidence>
<feature type="domain" description="Transposase putative helix-turn-helix" evidence="10">
    <location>
        <begin position="42"/>
        <end position="86"/>
    </location>
</feature>
<dbReference type="InterPro" id="IPR001959">
    <property type="entry name" value="Transposase"/>
</dbReference>
<dbReference type="InterPro" id="IPR051399">
    <property type="entry name" value="RNA-guided_DNA_endo/Transpos"/>
</dbReference>
<evidence type="ECO:0000313" key="12">
    <source>
        <dbReference type="Proteomes" id="UP000297890"/>
    </source>
</evidence>
<dbReference type="Pfam" id="PF07282">
    <property type="entry name" value="Cas12f1-like_TNB"/>
    <property type="match status" value="1"/>
</dbReference>
<dbReference type="PANTHER" id="PTHR30405">
    <property type="entry name" value="TRANSPOSASE"/>
    <property type="match status" value="1"/>
</dbReference>
<comment type="similarity">
    <text evidence="1">In the C-terminal section; belongs to the transposase 35 family.</text>
</comment>
<dbReference type="Proteomes" id="UP000297890">
    <property type="component" value="Unassembled WGS sequence"/>
</dbReference>
<evidence type="ECO:0000256" key="6">
    <source>
        <dbReference type="ARBA" id="ARBA00023125"/>
    </source>
</evidence>
<dbReference type="InterPro" id="IPR021027">
    <property type="entry name" value="Transposase_put_HTH"/>
</dbReference>
<evidence type="ECO:0000259" key="10">
    <source>
        <dbReference type="Pfam" id="PF12323"/>
    </source>
</evidence>
<sequence length="455" mass="51503">MAEPVSITYKSPHPVAKQSGAKGEGVLTASATACYTAPMPAVMRSYRLRAYPNGAQVRMLNQWFGAARWLWNYSLASRTKAYQRRKESLTSIDISRRLTKLKTLPKYAWLSAPPATCLTQTLRDQDATFRHFFRRVKAGENPAGYPRFRPRHEHTTSLRFQGVSLPKWVKGTVSLHKLGAVKLAEPLPNVQRPDTVTLKRESDGRYYITFSAKVEVALLPVTNRVIGVDLGLTHLATLSDGTKIENPRHYRARLRYLRQQQRCLSRRQKGSKRRERQRLKVARIHAKIRARSQYTAHQFTTRLVRNFDVIAVEDLAVKNMIRHPRLARSIADAGWGEITRQLEYKCAWYGRTLVKVDRWFPSSKTCSACGHKLERLALSVRGWTCPDCGAIHDRDINAGQNILLAGMSQIGGREDRDLRREGGALAGDGETAPDELRTGQIASELFSNGFNQINL</sequence>
<protein>
    <submittedName>
        <fullName evidence="11">Transposase</fullName>
    </submittedName>
</protein>
<accession>A0A4Z0F5N2</accession>
<organism evidence="11 12">
    <name type="scientific">Candidatus Macondimonas diazotrophica</name>
    <dbReference type="NCBI Taxonomy" id="2305248"/>
    <lineage>
        <taxon>Bacteria</taxon>
        <taxon>Pseudomonadati</taxon>
        <taxon>Pseudomonadota</taxon>
        <taxon>Gammaproteobacteria</taxon>
        <taxon>Chromatiales</taxon>
        <taxon>Ectothiorhodospiraceae</taxon>
        <taxon>Candidatus Macondimonas</taxon>
    </lineage>
</organism>
<comment type="caution">
    <text evidence="11">The sequence shown here is derived from an EMBL/GenBank/DDBJ whole genome shotgun (WGS) entry which is preliminary data.</text>
</comment>
<evidence type="ECO:0000256" key="5">
    <source>
        <dbReference type="ARBA" id="ARBA00022833"/>
    </source>
</evidence>
<reference evidence="11 12" key="1">
    <citation type="journal article" date="2019" name="ISME J.">
        <title>Candidatus Macondimonas diazotrophica, a novel gammaproteobacterial genus dominating crude-oil-contaminated coastal sediments.</title>
        <authorList>
            <person name="Karthikeyan S."/>
            <person name="Konstantinidis K."/>
        </authorList>
    </citation>
    <scope>NUCLEOTIDE SEQUENCE [LARGE SCALE GENOMIC DNA]</scope>
    <source>
        <strain evidence="11 12">KTK01</strain>
    </source>
</reference>
<feature type="domain" description="Probable transposase IS891/IS1136/IS1341" evidence="8">
    <location>
        <begin position="220"/>
        <end position="321"/>
    </location>
</feature>
<dbReference type="GO" id="GO:0006310">
    <property type="term" value="P:DNA recombination"/>
    <property type="evidence" value="ECO:0007669"/>
    <property type="project" value="UniProtKB-KW"/>
</dbReference>
<feature type="domain" description="Cas12f1-like TNB" evidence="9">
    <location>
        <begin position="335"/>
        <end position="402"/>
    </location>
</feature>
<proteinExistence type="inferred from homology"/>
<dbReference type="Pfam" id="PF12323">
    <property type="entry name" value="HTH_OrfB_IS605"/>
    <property type="match status" value="1"/>
</dbReference>
<keyword evidence="12" id="KW-1185">Reference proteome</keyword>
<dbReference type="GO" id="GO:0046872">
    <property type="term" value="F:metal ion binding"/>
    <property type="evidence" value="ECO:0007669"/>
    <property type="project" value="UniProtKB-KW"/>
</dbReference>
<evidence type="ECO:0000259" key="8">
    <source>
        <dbReference type="Pfam" id="PF01385"/>
    </source>
</evidence>
<evidence type="ECO:0000259" key="9">
    <source>
        <dbReference type="Pfam" id="PF07282"/>
    </source>
</evidence>
<evidence type="ECO:0000256" key="3">
    <source>
        <dbReference type="ARBA" id="ARBA00022578"/>
    </source>
</evidence>
<comment type="similarity">
    <text evidence="2">In the N-terminal section; belongs to the transposase 2 family.</text>
</comment>
<keyword evidence="5" id="KW-0862">Zinc</keyword>
<dbReference type="Pfam" id="PF01385">
    <property type="entry name" value="OrfB_IS605"/>
    <property type="match status" value="1"/>
</dbReference>
<evidence type="ECO:0000256" key="1">
    <source>
        <dbReference type="ARBA" id="ARBA00008761"/>
    </source>
</evidence>
<name>A0A4Z0F5N2_9GAMM</name>
<dbReference type="GO" id="GO:0032196">
    <property type="term" value="P:transposition"/>
    <property type="evidence" value="ECO:0007669"/>
    <property type="project" value="UniProtKB-KW"/>
</dbReference>
<keyword evidence="3" id="KW-0815">Transposition</keyword>
<dbReference type="InterPro" id="IPR010095">
    <property type="entry name" value="Cas12f1-like_TNB"/>
</dbReference>
<dbReference type="GO" id="GO:0003677">
    <property type="term" value="F:DNA binding"/>
    <property type="evidence" value="ECO:0007669"/>
    <property type="project" value="UniProtKB-KW"/>
</dbReference>
<gene>
    <name evidence="11" type="ORF">E4680_13220</name>
</gene>
<dbReference type="EMBL" id="SRIO01000032">
    <property type="protein sequence ID" value="TFZ81263.1"/>
    <property type="molecule type" value="Genomic_DNA"/>
</dbReference>
<keyword evidence="7" id="KW-0233">DNA recombination</keyword>
<dbReference type="PANTHER" id="PTHR30405:SF25">
    <property type="entry name" value="RNA-GUIDED DNA ENDONUCLEASE INSQ-RELATED"/>
    <property type="match status" value="1"/>
</dbReference>
<evidence type="ECO:0000256" key="4">
    <source>
        <dbReference type="ARBA" id="ARBA00022723"/>
    </source>
</evidence>